<dbReference type="RefSeq" id="WP_100987241.1">
    <property type="nucleotide sequence ID" value="NZ_CP025096.1"/>
</dbReference>
<reference evidence="1 2" key="1">
    <citation type="submission" date="2017-11" db="EMBL/GenBank/DDBJ databases">
        <title>Taxonomic description and genome sequences of Spirosoma HA7 sp. nov., isolated from pollen microhabitat of Corylus avellana.</title>
        <authorList>
            <person name="Ambika Manirajan B."/>
            <person name="Suarez C."/>
            <person name="Ratering S."/>
            <person name="Geissler-Plaum R."/>
            <person name="Cardinale M."/>
            <person name="Sylvia S."/>
        </authorList>
    </citation>
    <scope>NUCLEOTIDE SEQUENCE [LARGE SCALE GENOMIC DNA]</scope>
    <source>
        <strain evidence="1 2">HA7</strain>
    </source>
</reference>
<accession>A0A2K8YV57</accession>
<dbReference type="OrthoDB" id="960890at2"/>
<dbReference type="EMBL" id="CP025096">
    <property type="protein sequence ID" value="AUD01520.1"/>
    <property type="molecule type" value="Genomic_DNA"/>
</dbReference>
<evidence type="ECO:0000313" key="1">
    <source>
        <dbReference type="EMBL" id="AUD01520.1"/>
    </source>
</evidence>
<dbReference type="Proteomes" id="UP000232883">
    <property type="component" value="Chromosome"/>
</dbReference>
<sequence length="105" mass="12384">MNRFSVIYLLSEQYQHIHCKTHHEADSVLEHLFTLEKHTPIGIYDAKTELFYWESVRQNIYNRSSIEDQGKLGNQITKIAQDLRQQNELDQVEIVVVPQPVYISI</sequence>
<dbReference type="KEGG" id="spir:CWM47_06650"/>
<evidence type="ECO:0000313" key="2">
    <source>
        <dbReference type="Proteomes" id="UP000232883"/>
    </source>
</evidence>
<gene>
    <name evidence="1" type="ORF">CWM47_06650</name>
</gene>
<protein>
    <submittedName>
        <fullName evidence="1">Uncharacterized protein</fullName>
    </submittedName>
</protein>
<keyword evidence="2" id="KW-1185">Reference proteome</keyword>
<organism evidence="1 2">
    <name type="scientific">Spirosoma pollinicola</name>
    <dbReference type="NCBI Taxonomy" id="2057025"/>
    <lineage>
        <taxon>Bacteria</taxon>
        <taxon>Pseudomonadati</taxon>
        <taxon>Bacteroidota</taxon>
        <taxon>Cytophagia</taxon>
        <taxon>Cytophagales</taxon>
        <taxon>Cytophagaceae</taxon>
        <taxon>Spirosoma</taxon>
    </lineage>
</organism>
<name>A0A2K8YV57_9BACT</name>
<dbReference type="AlphaFoldDB" id="A0A2K8YV57"/>
<proteinExistence type="predicted"/>